<accession>A0ABN1CYY3</accession>
<evidence type="ECO:0000259" key="2">
    <source>
        <dbReference type="Pfam" id="PF04016"/>
    </source>
</evidence>
<name>A0ABN1CYY3_SACER</name>
<keyword evidence="4" id="KW-1185">Reference proteome</keyword>
<evidence type="ECO:0000313" key="3">
    <source>
        <dbReference type="EMBL" id="GAA0529237.1"/>
    </source>
</evidence>
<dbReference type="EMBL" id="BAAAGS010000018">
    <property type="protein sequence ID" value="GAA0529237.1"/>
    <property type="molecule type" value="Genomic_DNA"/>
</dbReference>
<dbReference type="Proteomes" id="UP001500729">
    <property type="component" value="Unassembled WGS sequence"/>
</dbReference>
<reference evidence="3 4" key="1">
    <citation type="journal article" date="2019" name="Int. J. Syst. Evol. Microbiol.">
        <title>The Global Catalogue of Microorganisms (GCM) 10K type strain sequencing project: providing services to taxonomists for standard genome sequencing and annotation.</title>
        <authorList>
            <consortium name="The Broad Institute Genomics Platform"/>
            <consortium name="The Broad Institute Genome Sequencing Center for Infectious Disease"/>
            <person name="Wu L."/>
            <person name="Ma J."/>
        </authorList>
    </citation>
    <scope>NUCLEOTIDE SEQUENCE [LARGE SCALE GENOMIC DNA]</scope>
    <source>
        <strain evidence="3 4">JCM 10303</strain>
    </source>
</reference>
<proteinExistence type="predicted"/>
<evidence type="ECO:0000313" key="4">
    <source>
        <dbReference type="Proteomes" id="UP001500729"/>
    </source>
</evidence>
<protein>
    <recommendedName>
        <fullName evidence="2">Putative heavy-metal chelation domain-containing protein</fullName>
    </recommendedName>
</protein>
<dbReference type="Gene3D" id="3.40.50.11590">
    <property type="match status" value="1"/>
</dbReference>
<sequence>MNTALGANAVANAESGSGPGEPATPRVESLDDLVGRVLDGRISPAIADATASLGFLTQQGVRHASRECSYRNHVLSLRVEDAVGSCAVEPGELAEEVVLDCVGAPVRELLHHPSAAVRTAVLDAFLMWTGPHARRAEEVVIGRGNSLHKSVQRARAVVDLVPGKPERVLVVGVVNSLLQQLRERGCGYVPCDRKGGVTEWGEPIATDAHAALDGCDAVLASGMVVGNGTFQPLLEHARATGKPFVLFAQTASAVLPWFLGSGVTAVSAEPYPFFWLDGGPTAIYRYSVQGMFRT</sequence>
<feature type="region of interest" description="Disordered" evidence="1">
    <location>
        <begin position="1"/>
        <end position="25"/>
    </location>
</feature>
<evidence type="ECO:0000256" key="1">
    <source>
        <dbReference type="SAM" id="MobiDB-lite"/>
    </source>
</evidence>
<dbReference type="InterPro" id="IPR007161">
    <property type="entry name" value="DUF364"/>
</dbReference>
<organism evidence="3 4">
    <name type="scientific">Saccharopolyspora erythraea</name>
    <name type="common">Streptomyces erythraeus</name>
    <dbReference type="NCBI Taxonomy" id="1836"/>
    <lineage>
        <taxon>Bacteria</taxon>
        <taxon>Bacillati</taxon>
        <taxon>Actinomycetota</taxon>
        <taxon>Actinomycetes</taxon>
        <taxon>Pseudonocardiales</taxon>
        <taxon>Pseudonocardiaceae</taxon>
        <taxon>Saccharopolyspora</taxon>
    </lineage>
</organism>
<gene>
    <name evidence="3" type="ORF">GCM10009533_30580</name>
</gene>
<dbReference type="SUPFAM" id="SSF159713">
    <property type="entry name" value="Dhaf3308-like"/>
    <property type="match status" value="1"/>
</dbReference>
<feature type="domain" description="Putative heavy-metal chelation" evidence="2">
    <location>
        <begin position="164"/>
        <end position="267"/>
    </location>
</feature>
<dbReference type="Pfam" id="PF04016">
    <property type="entry name" value="DUF364"/>
    <property type="match status" value="1"/>
</dbReference>
<comment type="caution">
    <text evidence="3">The sequence shown here is derived from an EMBL/GenBank/DDBJ whole genome shotgun (WGS) entry which is preliminary data.</text>
</comment>
<dbReference type="RefSeq" id="WP_009946048.1">
    <property type="nucleotide sequence ID" value="NZ_BAAAGS010000018.1"/>
</dbReference>